<gene>
    <name evidence="6" type="ORF">BJP37_21625</name>
</gene>
<keyword evidence="3" id="KW-0408">Iron</keyword>
<keyword evidence="4" id="KW-0411">Iron-sulfur</keyword>
<dbReference type="RefSeq" id="WP_075902174.1">
    <property type="nucleotide sequence ID" value="NZ_MKZS01000001.1"/>
</dbReference>
<dbReference type="GO" id="GO:0046872">
    <property type="term" value="F:metal ion binding"/>
    <property type="evidence" value="ECO:0007669"/>
    <property type="project" value="UniProtKB-KW"/>
</dbReference>
<dbReference type="GO" id="GO:0003824">
    <property type="term" value="F:catalytic activity"/>
    <property type="evidence" value="ECO:0007669"/>
    <property type="project" value="InterPro"/>
</dbReference>
<reference evidence="6 7" key="1">
    <citation type="submission" date="2016-10" db="EMBL/GenBank/DDBJ databases">
        <title>Comparative genomics uncovers the prolific and rare metabolic potential of the cyanobacterial genus Moorea.</title>
        <authorList>
            <person name="Leao T."/>
            <person name="Castelao G."/>
            <person name="Korobeynikov A."/>
            <person name="Monroe E.A."/>
            <person name="Podell S."/>
            <person name="Glukhov E."/>
            <person name="Allen E."/>
            <person name="Gerwick W.H."/>
            <person name="Gerwick L."/>
        </authorList>
    </citation>
    <scope>NUCLEOTIDE SEQUENCE [LARGE SCALE GENOMIC DNA]</scope>
    <source>
        <strain evidence="6 7">PNG5-198</strain>
    </source>
</reference>
<comment type="caution">
    <text evidence="6">The sequence shown here is derived from an EMBL/GenBank/DDBJ whole genome shotgun (WGS) entry which is preliminary data.</text>
</comment>
<dbReference type="InterPro" id="IPR007197">
    <property type="entry name" value="rSAM"/>
</dbReference>
<evidence type="ECO:0000256" key="2">
    <source>
        <dbReference type="ARBA" id="ARBA00022723"/>
    </source>
</evidence>
<evidence type="ECO:0000259" key="5">
    <source>
        <dbReference type="PROSITE" id="PS51918"/>
    </source>
</evidence>
<dbReference type="CDD" id="cd01335">
    <property type="entry name" value="Radical_SAM"/>
    <property type="match status" value="1"/>
</dbReference>
<dbReference type="PROSITE" id="PS51918">
    <property type="entry name" value="RADICAL_SAM"/>
    <property type="match status" value="1"/>
</dbReference>
<dbReference type="InterPro" id="IPR050377">
    <property type="entry name" value="Radical_SAM_PqqE_MftC-like"/>
</dbReference>
<dbReference type="Pfam" id="PF04055">
    <property type="entry name" value="Radical_SAM"/>
    <property type="match status" value="1"/>
</dbReference>
<evidence type="ECO:0000256" key="4">
    <source>
        <dbReference type="ARBA" id="ARBA00023014"/>
    </source>
</evidence>
<dbReference type="InterPro" id="IPR058240">
    <property type="entry name" value="rSAM_sf"/>
</dbReference>
<dbReference type="EMBL" id="MKZS01000001">
    <property type="protein sequence ID" value="OLT61229.1"/>
    <property type="molecule type" value="Genomic_DNA"/>
</dbReference>
<keyword evidence="1" id="KW-0949">S-adenosyl-L-methionine</keyword>
<evidence type="ECO:0000313" key="6">
    <source>
        <dbReference type="EMBL" id="OLT61229.1"/>
    </source>
</evidence>
<dbReference type="Gene3D" id="3.20.20.70">
    <property type="entry name" value="Aldolase class I"/>
    <property type="match status" value="1"/>
</dbReference>
<dbReference type="Pfam" id="PF04230">
    <property type="entry name" value="PS_pyruv_trans"/>
    <property type="match status" value="1"/>
</dbReference>
<dbReference type="PANTHER" id="PTHR11228:SF7">
    <property type="entry name" value="PQQA PEPTIDE CYCLASE"/>
    <property type="match status" value="1"/>
</dbReference>
<dbReference type="SFLD" id="SFLDG01067">
    <property type="entry name" value="SPASM/twitch_domain_containing"/>
    <property type="match status" value="1"/>
</dbReference>
<dbReference type="Proteomes" id="UP000186657">
    <property type="component" value="Unassembled WGS sequence"/>
</dbReference>
<dbReference type="InterPro" id="IPR007345">
    <property type="entry name" value="Polysacch_pyruvyl_Trfase"/>
</dbReference>
<dbReference type="CDD" id="cd21109">
    <property type="entry name" value="SPASM"/>
    <property type="match status" value="1"/>
</dbReference>
<dbReference type="SUPFAM" id="SSF102114">
    <property type="entry name" value="Radical SAM enzymes"/>
    <property type="match status" value="1"/>
</dbReference>
<keyword evidence="7" id="KW-1185">Reference proteome</keyword>
<accession>A0A1U7N5J9</accession>
<feature type="domain" description="Radical SAM core" evidence="5">
    <location>
        <begin position="43"/>
        <end position="269"/>
    </location>
</feature>
<keyword evidence="2" id="KW-0479">Metal-binding</keyword>
<dbReference type="AlphaFoldDB" id="A0A1U7N5J9"/>
<evidence type="ECO:0000313" key="7">
    <source>
        <dbReference type="Proteomes" id="UP000186657"/>
    </source>
</evidence>
<evidence type="ECO:0000256" key="1">
    <source>
        <dbReference type="ARBA" id="ARBA00022691"/>
    </source>
</evidence>
<dbReference type="PANTHER" id="PTHR11228">
    <property type="entry name" value="RADICAL SAM DOMAIN PROTEIN"/>
    <property type="match status" value="1"/>
</dbReference>
<evidence type="ECO:0000256" key="3">
    <source>
        <dbReference type="ARBA" id="ARBA00023004"/>
    </source>
</evidence>
<dbReference type="SFLD" id="SFLDS00029">
    <property type="entry name" value="Radical_SAM"/>
    <property type="match status" value="1"/>
</dbReference>
<sequence length="769" mass="86698">MHSSVINLLKSVLSEDQLDASRQIRSLVQLAYYDIRVNMLGQILPMKPTFISMMANDVCNSRCQMCLIWKQKKDQELSPQQLESILADPFFSNVRHIGVTGGEPTLRKDLAELFKVICSRKAKVDGASIITNAIIEDIVKERVSACAKVCREHNVGFGVMVSLDGLGEVHDTVRGRKNNFTSAINTINYFREQGIPTSFGCTITNSNALYVDELLDYAISEGLYGRFRIAEFIQRLYNDELSENIRSFDDKTAYHLGLFFHRLQNSGLEKFPAHLKTYRSIQAMLTEGKPRQTGCPYHTQGVILTARGDLLYCSPKSPILGNTLQTSPSKIYYSNLAKRREMIEKDCDNCIHDYHVPPTFREKVSFYLKHRRRHRKYNCSTLVAQAQKLKTANKITADLASVSSKKALIVGWYGTETAGDKAILWTIVNRLRSRSNPPQEIYLASLVPFICHWTVKEMELGEITVVETYSREFEQVCDQADEIIVGGGPLMDIEALNHMLYALIRGAKSGAINRVEGCGIGPLVDPLLTQVVREMLRLAHHVTLRDRASVNRSQKEFKILDVQAVPDPAVEYVEFVKSQVQLLKKTPPLGDANNISCFLREWGRDYAGNLEEIEYYSIKQAFESQLVQMIAHIAQLQNAEKVNLLPMHTFSLGGDDRILNRRLAKDISLLLEENKAASKVSFARGPVSPLEILQSMYHAKLNICMRFHSVLFAETLGVPYVAIDYTGGGKIKALLESKGKLNRLISLQDVAEGKWKTQLENLLTPQLVD</sequence>
<dbReference type="InterPro" id="IPR013785">
    <property type="entry name" value="Aldolase_TIM"/>
</dbReference>
<proteinExistence type="predicted"/>
<dbReference type="GO" id="GO:0051536">
    <property type="term" value="F:iron-sulfur cluster binding"/>
    <property type="evidence" value="ECO:0007669"/>
    <property type="project" value="UniProtKB-KW"/>
</dbReference>
<organism evidence="6 7">
    <name type="scientific">Moorena bouillonii PNG</name>
    <dbReference type="NCBI Taxonomy" id="568701"/>
    <lineage>
        <taxon>Bacteria</taxon>
        <taxon>Bacillati</taxon>
        <taxon>Cyanobacteriota</taxon>
        <taxon>Cyanophyceae</taxon>
        <taxon>Coleofasciculales</taxon>
        <taxon>Coleofasciculaceae</taxon>
        <taxon>Moorena</taxon>
    </lineage>
</organism>
<name>A0A1U7N5J9_9CYAN</name>
<protein>
    <submittedName>
        <fullName evidence="6">Radical SAM protein</fullName>
    </submittedName>
</protein>